<dbReference type="GO" id="GO:0046872">
    <property type="term" value="F:metal ion binding"/>
    <property type="evidence" value="ECO:0007669"/>
    <property type="project" value="UniProtKB-KW"/>
</dbReference>
<dbReference type="Gene3D" id="3.40.50.300">
    <property type="entry name" value="P-loop containing nucleotide triphosphate hydrolases"/>
    <property type="match status" value="1"/>
</dbReference>
<dbReference type="SUPFAM" id="SSF52540">
    <property type="entry name" value="P-loop containing nucleoside triphosphate hydrolases"/>
    <property type="match status" value="1"/>
</dbReference>
<comment type="caution">
    <text evidence="11">The sequence shown here is derived from an EMBL/GenBank/DDBJ whole genome shotgun (WGS) entry which is preliminary data.</text>
</comment>
<feature type="binding site" evidence="8">
    <location>
        <position position="209"/>
    </location>
    <ligand>
        <name>Mg(2+)</name>
        <dbReference type="ChEBI" id="CHEBI:18420"/>
    </ligand>
</feature>
<dbReference type="InterPro" id="IPR016496">
    <property type="entry name" value="GTPase_HflX"/>
</dbReference>
<keyword evidence="12" id="KW-1185">Reference proteome</keyword>
<comment type="subunit">
    <text evidence="6">Monomer. Associates with the 50S ribosomal subunit.</text>
</comment>
<evidence type="ECO:0000256" key="8">
    <source>
        <dbReference type="PIRSR" id="PIRSR006809-2"/>
    </source>
</evidence>
<dbReference type="InterPro" id="IPR032305">
    <property type="entry name" value="GTP-bd_M"/>
</dbReference>
<feature type="binding site" evidence="7">
    <location>
        <begin position="229"/>
        <end position="232"/>
    </location>
    <ligand>
        <name>GTP</name>
        <dbReference type="ChEBI" id="CHEBI:37565"/>
    </ligand>
</feature>
<gene>
    <name evidence="6" type="primary">hflX</name>
    <name evidence="11" type="ORF">CLV97_10452</name>
</gene>
<dbReference type="HAMAP" id="MF_00900">
    <property type="entry name" value="GTPase_HflX"/>
    <property type="match status" value="1"/>
</dbReference>
<dbReference type="InterPro" id="IPR027417">
    <property type="entry name" value="P-loop_NTPase"/>
</dbReference>
<dbReference type="EMBL" id="PVNE01000004">
    <property type="protein sequence ID" value="PRX41812.1"/>
    <property type="molecule type" value="Genomic_DNA"/>
</dbReference>
<keyword evidence="9" id="KW-0175">Coiled coil</keyword>
<evidence type="ECO:0000256" key="9">
    <source>
        <dbReference type="SAM" id="Coils"/>
    </source>
</evidence>
<dbReference type="PANTHER" id="PTHR10229:SF0">
    <property type="entry name" value="GTP-BINDING PROTEIN 6-RELATED"/>
    <property type="match status" value="1"/>
</dbReference>
<dbReference type="Proteomes" id="UP000237797">
    <property type="component" value="Unassembled WGS sequence"/>
</dbReference>
<dbReference type="InterPro" id="IPR030394">
    <property type="entry name" value="G_HFLX_dom"/>
</dbReference>
<dbReference type="PANTHER" id="PTHR10229">
    <property type="entry name" value="GTP-BINDING PROTEIN HFLX"/>
    <property type="match status" value="1"/>
</dbReference>
<dbReference type="Gene3D" id="3.40.50.11060">
    <property type="entry name" value="GTPase HflX, N-terminal domain"/>
    <property type="match status" value="1"/>
</dbReference>
<feature type="binding site" evidence="8">
    <location>
        <position position="189"/>
    </location>
    <ligand>
        <name>Mg(2+)</name>
        <dbReference type="ChEBI" id="CHEBI:18420"/>
    </ligand>
</feature>
<dbReference type="InterPro" id="IPR025121">
    <property type="entry name" value="GTPase_HflX_N"/>
</dbReference>
<feature type="coiled-coil region" evidence="9">
    <location>
        <begin position="142"/>
        <end position="169"/>
    </location>
</feature>
<dbReference type="GO" id="GO:0043022">
    <property type="term" value="F:ribosome binding"/>
    <property type="evidence" value="ECO:0007669"/>
    <property type="project" value="TreeGrafter"/>
</dbReference>
<evidence type="ECO:0000256" key="7">
    <source>
        <dbReference type="PIRSR" id="PIRSR006809-1"/>
    </source>
</evidence>
<comment type="subcellular location">
    <subcellularLocation>
        <location evidence="6">Cytoplasm</location>
    </subcellularLocation>
    <text evidence="6">May associate with membranes.</text>
</comment>
<keyword evidence="4 8" id="KW-0460">Magnesium</keyword>
<evidence type="ECO:0000256" key="2">
    <source>
        <dbReference type="ARBA" id="ARBA00022723"/>
    </source>
</evidence>
<evidence type="ECO:0000256" key="1">
    <source>
        <dbReference type="ARBA" id="ARBA00022490"/>
    </source>
</evidence>
<evidence type="ECO:0000256" key="6">
    <source>
        <dbReference type="HAMAP-Rule" id="MF_00900"/>
    </source>
</evidence>
<comment type="function">
    <text evidence="6">GTPase that associates with the 50S ribosomal subunit and may have a role during protein synthesis or ribosome biogenesis.</text>
</comment>
<dbReference type="GO" id="GO:0005737">
    <property type="term" value="C:cytoplasm"/>
    <property type="evidence" value="ECO:0007669"/>
    <property type="project" value="UniProtKB-SubCell"/>
</dbReference>
<dbReference type="Pfam" id="PF01926">
    <property type="entry name" value="MMR_HSR1"/>
    <property type="match status" value="1"/>
</dbReference>
<comment type="similarity">
    <text evidence="6">Belongs to the TRAFAC class OBG-HflX-like GTPase superfamily. HflX GTPase family.</text>
</comment>
<dbReference type="PROSITE" id="PS51705">
    <property type="entry name" value="G_HFLX"/>
    <property type="match status" value="1"/>
</dbReference>
<protein>
    <recommendedName>
        <fullName evidence="6">GTPase HflX</fullName>
    </recommendedName>
    <alternativeName>
        <fullName evidence="6">GTP-binding protein HflX</fullName>
    </alternativeName>
</protein>
<accession>A0A2T0LHG6</accession>
<evidence type="ECO:0000256" key="5">
    <source>
        <dbReference type="ARBA" id="ARBA00023134"/>
    </source>
</evidence>
<dbReference type="CDD" id="cd01878">
    <property type="entry name" value="HflX"/>
    <property type="match status" value="1"/>
</dbReference>
<feature type="binding site" evidence="7">
    <location>
        <begin position="207"/>
        <end position="211"/>
    </location>
    <ligand>
        <name>GTP</name>
        <dbReference type="ChEBI" id="CHEBI:37565"/>
    </ligand>
</feature>
<dbReference type="InterPro" id="IPR006073">
    <property type="entry name" value="GTP-bd"/>
</dbReference>
<organism evidence="11 12">
    <name type="scientific">Planifilum fimeticola</name>
    <dbReference type="NCBI Taxonomy" id="201975"/>
    <lineage>
        <taxon>Bacteria</taxon>
        <taxon>Bacillati</taxon>
        <taxon>Bacillota</taxon>
        <taxon>Bacilli</taxon>
        <taxon>Bacillales</taxon>
        <taxon>Thermoactinomycetaceae</taxon>
        <taxon>Planifilum</taxon>
    </lineage>
</organism>
<evidence type="ECO:0000256" key="4">
    <source>
        <dbReference type="ARBA" id="ARBA00022842"/>
    </source>
</evidence>
<dbReference type="Pfam" id="PF16360">
    <property type="entry name" value="GTP-bdg_M"/>
    <property type="match status" value="1"/>
</dbReference>
<dbReference type="PRINTS" id="PR00326">
    <property type="entry name" value="GTP1OBG"/>
</dbReference>
<evidence type="ECO:0000259" key="10">
    <source>
        <dbReference type="PROSITE" id="PS51705"/>
    </source>
</evidence>
<keyword evidence="1 6" id="KW-0963">Cytoplasm</keyword>
<comment type="cofactor">
    <cofactor evidence="8">
        <name>Mg(2+)</name>
        <dbReference type="ChEBI" id="CHEBI:18420"/>
    </cofactor>
</comment>
<dbReference type="Gene3D" id="6.10.250.2860">
    <property type="match status" value="1"/>
</dbReference>
<dbReference type="InterPro" id="IPR042108">
    <property type="entry name" value="GTPase_HflX_N_sf"/>
</dbReference>
<evidence type="ECO:0000313" key="12">
    <source>
        <dbReference type="Proteomes" id="UP000237797"/>
    </source>
</evidence>
<dbReference type="Pfam" id="PF13167">
    <property type="entry name" value="GTP-bdg_N"/>
    <property type="match status" value="1"/>
</dbReference>
<reference evidence="11 12" key="1">
    <citation type="submission" date="2018-03" db="EMBL/GenBank/DDBJ databases">
        <title>Genomic Encyclopedia of Archaeal and Bacterial Type Strains, Phase II (KMG-II): from individual species to whole genera.</title>
        <authorList>
            <person name="Goeker M."/>
        </authorList>
    </citation>
    <scope>NUCLEOTIDE SEQUENCE [LARGE SCALE GENOMIC DNA]</scope>
    <source>
        <strain evidence="11 12">DSM 44946</strain>
    </source>
</reference>
<feature type="binding site" evidence="7">
    <location>
        <begin position="295"/>
        <end position="298"/>
    </location>
    <ligand>
        <name>GTP</name>
        <dbReference type="ChEBI" id="CHEBI:37565"/>
    </ligand>
</feature>
<keyword evidence="3 6" id="KW-0547">Nucleotide-binding</keyword>
<evidence type="ECO:0000313" key="11">
    <source>
        <dbReference type="EMBL" id="PRX41812.1"/>
    </source>
</evidence>
<proteinExistence type="inferred from homology"/>
<sequence length="397" mass="45320">MRSSLAELARLADTARAEVVSTEVQFRDKMDPSWLIGRGKAEEIARKAKETGTDLIIFDQELSPAQLFHLERIMPCKVIDRTQLILDIFAQRAKTREGRYQVELAQLEYLLPRLVGRGRDLSRLGGGIGTRGPGETKLELDRRHIHRRIRDLKRELEQVRRHRKLHRDRRRKMEIVQVALVGYTNAGKSTLLNRLTGSDVLSEDRLFATLDPTSRFLRLPSGEQVLLTDTVGFIRRLPHHLIAAFRSTLEQVKEADLLLHVVDASHPEAAEQIQAVEQVLQELGAADIPTLTVFNKADQVAEKMPEEEGTLRISAFSDEDLERLKQAIDQALHREQVHGSAEFPVSRGEWIAALYRNAEVVRSEVSGVTVRIDFRLPLRRFRRLSKEVKDHIRVSSD</sequence>
<feature type="domain" description="Hflx-type G" evidence="10">
    <location>
        <begin position="176"/>
        <end position="336"/>
    </location>
</feature>
<dbReference type="AlphaFoldDB" id="A0A2T0LHG6"/>
<evidence type="ECO:0000256" key="3">
    <source>
        <dbReference type="ARBA" id="ARBA00022741"/>
    </source>
</evidence>
<dbReference type="FunFam" id="3.40.50.11060:FF:000001">
    <property type="entry name" value="GTPase HflX"/>
    <property type="match status" value="1"/>
</dbReference>
<dbReference type="PIRSF" id="PIRSF006809">
    <property type="entry name" value="GTP-binding_hflX_prd"/>
    <property type="match status" value="1"/>
</dbReference>
<dbReference type="GO" id="GO:0003924">
    <property type="term" value="F:GTPase activity"/>
    <property type="evidence" value="ECO:0007669"/>
    <property type="project" value="UniProtKB-UniRule"/>
</dbReference>
<keyword evidence="5 6" id="KW-0342">GTP-binding</keyword>
<dbReference type="GO" id="GO:0005525">
    <property type="term" value="F:GTP binding"/>
    <property type="evidence" value="ECO:0007669"/>
    <property type="project" value="UniProtKB-UniRule"/>
</dbReference>
<name>A0A2T0LHG6_9BACL</name>
<keyword evidence="2 8" id="KW-0479">Metal-binding</keyword>
<feature type="binding site" evidence="7">
    <location>
        <begin position="182"/>
        <end position="189"/>
    </location>
    <ligand>
        <name>GTP</name>
        <dbReference type="ChEBI" id="CHEBI:37565"/>
    </ligand>
</feature>
<dbReference type="NCBIfam" id="TIGR03156">
    <property type="entry name" value="GTP_HflX"/>
    <property type="match status" value="1"/>
</dbReference>
<dbReference type="FunFam" id="3.40.50.300:FF:000173">
    <property type="entry name" value="GTPase HflX"/>
    <property type="match status" value="1"/>
</dbReference>